<dbReference type="OrthoDB" id="9810135at2"/>
<dbReference type="EMBL" id="FMBL01000001">
    <property type="protein sequence ID" value="SCC78962.1"/>
    <property type="molecule type" value="Genomic_DNA"/>
</dbReference>
<gene>
    <name evidence="1" type="ORF">GA0061077_0509</name>
</gene>
<name>A0A1C4H2K3_9BIFI</name>
<protein>
    <submittedName>
        <fullName evidence="1">Uncharacterized protein</fullName>
    </submittedName>
</protein>
<accession>A0A1C4H2K3</accession>
<keyword evidence="2" id="KW-1185">Reference proteome</keyword>
<sequence>MSYHDILDPGRREAAWSHLDIRTWHGDTDYMYFKTIFDSVNLYDGSVTLEFLYTRGEHEDSVRSSLNESIRNVISRYAQDVPEADRRTDLLTKMEIEGRVTISPLPEYGT</sequence>
<proteinExistence type="predicted"/>
<dbReference type="AlphaFoldDB" id="A0A1C4H2K3"/>
<evidence type="ECO:0000313" key="2">
    <source>
        <dbReference type="Proteomes" id="UP000242610"/>
    </source>
</evidence>
<reference evidence="2" key="1">
    <citation type="submission" date="2016-08" db="EMBL/GenBank/DDBJ databases">
        <authorList>
            <person name="Varghese N."/>
            <person name="Submissions Spin"/>
        </authorList>
    </citation>
    <scope>NUCLEOTIDE SEQUENCE [LARGE SCALE GENOMIC DNA]</scope>
    <source>
        <strain evidence="2">R-52791</strain>
    </source>
</reference>
<dbReference type="Proteomes" id="UP000242610">
    <property type="component" value="Unassembled WGS sequence"/>
</dbReference>
<evidence type="ECO:0000313" key="1">
    <source>
        <dbReference type="EMBL" id="SCC78962.1"/>
    </source>
</evidence>
<organism evidence="1 2">
    <name type="scientific">Bifidobacterium commune</name>
    <dbReference type="NCBI Taxonomy" id="1505727"/>
    <lineage>
        <taxon>Bacteria</taxon>
        <taxon>Bacillati</taxon>
        <taxon>Actinomycetota</taxon>
        <taxon>Actinomycetes</taxon>
        <taxon>Bifidobacteriales</taxon>
        <taxon>Bifidobacteriaceae</taxon>
        <taxon>Bifidobacterium</taxon>
    </lineage>
</organism>
<dbReference type="RefSeq" id="WP_091847330.1">
    <property type="nucleotide sequence ID" value="NZ_FMBL01000001.1"/>
</dbReference>